<evidence type="ECO:0000313" key="1">
    <source>
        <dbReference type="EMBL" id="KAI8435052.1"/>
    </source>
</evidence>
<dbReference type="EMBL" id="CM046105">
    <property type="protein sequence ID" value="KAI8435052.1"/>
    <property type="molecule type" value="Genomic_DNA"/>
</dbReference>
<dbReference type="Proteomes" id="UP001064048">
    <property type="component" value="Chromosome 5"/>
</dbReference>
<reference evidence="1 2" key="1">
    <citation type="journal article" date="2022" name="Genome Biol. Evol.">
        <title>The Spruce Budworm Genome: Reconstructing the Evolutionary History of Antifreeze Proteins.</title>
        <authorList>
            <person name="Beliveau C."/>
            <person name="Gagne P."/>
            <person name="Picq S."/>
            <person name="Vernygora O."/>
            <person name="Keeling C.I."/>
            <person name="Pinkney K."/>
            <person name="Doucet D."/>
            <person name="Wen F."/>
            <person name="Johnston J.S."/>
            <person name="Maaroufi H."/>
            <person name="Boyle B."/>
            <person name="Laroche J."/>
            <person name="Dewar K."/>
            <person name="Juretic N."/>
            <person name="Blackburn G."/>
            <person name="Nisole A."/>
            <person name="Brunet B."/>
            <person name="Brandao M."/>
            <person name="Lumley L."/>
            <person name="Duan J."/>
            <person name="Quan G."/>
            <person name="Lucarotti C.J."/>
            <person name="Roe A.D."/>
            <person name="Sperling F.A.H."/>
            <person name="Levesque R.C."/>
            <person name="Cusson M."/>
        </authorList>
    </citation>
    <scope>NUCLEOTIDE SEQUENCE [LARGE SCALE GENOMIC DNA]</scope>
    <source>
        <strain evidence="1">Glfc:IPQL:Cfum</strain>
    </source>
</reference>
<evidence type="ECO:0000313" key="2">
    <source>
        <dbReference type="Proteomes" id="UP001064048"/>
    </source>
</evidence>
<proteinExistence type="predicted"/>
<organism evidence="1 2">
    <name type="scientific">Choristoneura fumiferana</name>
    <name type="common">Spruce budworm moth</name>
    <name type="synonym">Archips fumiferana</name>
    <dbReference type="NCBI Taxonomy" id="7141"/>
    <lineage>
        <taxon>Eukaryota</taxon>
        <taxon>Metazoa</taxon>
        <taxon>Ecdysozoa</taxon>
        <taxon>Arthropoda</taxon>
        <taxon>Hexapoda</taxon>
        <taxon>Insecta</taxon>
        <taxon>Pterygota</taxon>
        <taxon>Neoptera</taxon>
        <taxon>Endopterygota</taxon>
        <taxon>Lepidoptera</taxon>
        <taxon>Glossata</taxon>
        <taxon>Ditrysia</taxon>
        <taxon>Tortricoidea</taxon>
        <taxon>Tortricidae</taxon>
        <taxon>Tortricinae</taxon>
        <taxon>Choristoneura</taxon>
    </lineage>
</organism>
<keyword evidence="2" id="KW-1185">Reference proteome</keyword>
<accession>A0ACC0KEW5</accession>
<comment type="caution">
    <text evidence="1">The sequence shown here is derived from an EMBL/GenBank/DDBJ whole genome shotgun (WGS) entry which is preliminary data.</text>
</comment>
<protein>
    <submittedName>
        <fullName evidence="1">Uncharacterized protein</fullName>
    </submittedName>
</protein>
<name>A0ACC0KEW5_CHOFU</name>
<gene>
    <name evidence="1" type="ORF">MSG28_003467</name>
</gene>
<sequence>MGNSKSKKSQKEPDKFFEREKWKEQKREERRKKNANPANRRLGTKEAALPPVAPQAPSASGPRPAPAPAHHRSYDDEALDLMRYQLQNDSEAFLLNNILLSVQFFEHFEREMHHIKNNPQSEREHYIDEAMVAHHKHVFFADRLQECVQEHVCYRKRPDQVEPLVAPRLYIIYDNIEASEPGDTSDYSAVLDAPFYKLRIEDCREPGFVKLKKLEVLESALMKEPDRRDSFINSDDSLYTDSEKESNSSDDLPSAGKGEELLQKLKNKINNDSKNASNVTSPNVIVHDGSLNDTARRRSGPIRQTNTRGNILNIKALRKTTPPLFEEIDTDNNNNNNKDTEMLDTQETNENKSRKSILKITRRLSGPTLELKSDNRKTYNEDTIIEDTETSGYRSTSSSHLNDSSETESDYGYATITEATTPKRVELSRQSNFGLSSGVVPGECWTSVQVRSFDSWSEDEDDDLDDTASKSSISRNLYETYHYLASTSFMANFVDNFMIKLGSSLGLTPDSVNNALTQGASIYCDAIRNGTKMSYEVFPALLATWPNAANNWIIRERRVITNPRNNFRYQWPTKYIVNKAIGFGCLLVPVGFRPKRGLNPDQKMQWRISFPAAERYLESCLAHAQIRCYLFTLTLHKTFMENETSKIGVDASHYRNHLFWQCEQNNAKWPEDRLGESLRDFLESLYVNFTQAKFPNYFVDNCNDFKSIPNPLLRNLQRRLADILEAPVMHVLHALEKLKYTKKDFYPTFNPLKLYEILTCRNPLRILNPNLTIILPTKMETERKRLVFEFFIPHFIAMARSSEKFEDIRQAIIYLEQAQRLCMLLMEETPGDFTANEYLDIIRDKLADCQRKLVNQVGYKLTPRRDSHLERNAHKDIRKQRPRFENMISQDSPTDSAGIPAFTFVDIEPVPKTKPKTNPVKLKDVSESEESKL</sequence>